<sequence length="45" mass="5215">KVLNPPFCIPYLLAIHDKEIITKICVIIYRTFSQNVIILEQLCPT</sequence>
<name>A0A0K2UWY5_LEPSM</name>
<protein>
    <submittedName>
        <fullName evidence="1">Uncharacterized protein</fullName>
    </submittedName>
</protein>
<proteinExistence type="predicted"/>
<accession>A0A0K2UWY5</accession>
<dbReference type="AlphaFoldDB" id="A0A0K2UWY5"/>
<organism evidence="1">
    <name type="scientific">Lepeophtheirus salmonis</name>
    <name type="common">Salmon louse</name>
    <name type="synonym">Caligus salmonis</name>
    <dbReference type="NCBI Taxonomy" id="72036"/>
    <lineage>
        <taxon>Eukaryota</taxon>
        <taxon>Metazoa</taxon>
        <taxon>Ecdysozoa</taxon>
        <taxon>Arthropoda</taxon>
        <taxon>Crustacea</taxon>
        <taxon>Multicrustacea</taxon>
        <taxon>Hexanauplia</taxon>
        <taxon>Copepoda</taxon>
        <taxon>Siphonostomatoida</taxon>
        <taxon>Caligidae</taxon>
        <taxon>Lepeophtheirus</taxon>
    </lineage>
</organism>
<feature type="non-terminal residue" evidence="1">
    <location>
        <position position="1"/>
    </location>
</feature>
<dbReference type="EMBL" id="HACA01025021">
    <property type="protein sequence ID" value="CDW42382.1"/>
    <property type="molecule type" value="Transcribed_RNA"/>
</dbReference>
<evidence type="ECO:0000313" key="1">
    <source>
        <dbReference type="EMBL" id="CDW42382.1"/>
    </source>
</evidence>
<reference evidence="1" key="1">
    <citation type="submission" date="2014-05" db="EMBL/GenBank/DDBJ databases">
        <authorList>
            <person name="Chronopoulou M."/>
        </authorList>
    </citation>
    <scope>NUCLEOTIDE SEQUENCE</scope>
    <source>
        <tissue evidence="1">Whole organism</tissue>
    </source>
</reference>